<reference evidence="1" key="1">
    <citation type="journal article" date="2021" name="Proc. Natl. Acad. Sci. U.S.A.">
        <title>A Catalog of Tens of Thousands of Viruses from Human Metagenomes Reveals Hidden Associations with Chronic Diseases.</title>
        <authorList>
            <person name="Tisza M.J."/>
            <person name="Buck C.B."/>
        </authorList>
    </citation>
    <scope>NUCLEOTIDE SEQUENCE</scope>
    <source>
        <strain evidence="1">CtCVG11</strain>
    </source>
</reference>
<organism evidence="1">
    <name type="scientific">Caudovirales sp. ctCVG11</name>
    <dbReference type="NCBI Taxonomy" id="2825759"/>
    <lineage>
        <taxon>Viruses</taxon>
        <taxon>Duplodnaviria</taxon>
        <taxon>Heunggongvirae</taxon>
        <taxon>Uroviricota</taxon>
        <taxon>Caudoviricetes</taxon>
    </lineage>
</organism>
<evidence type="ECO:0000313" key="1">
    <source>
        <dbReference type="EMBL" id="DAF91507.1"/>
    </source>
</evidence>
<protein>
    <submittedName>
        <fullName evidence="1">Uncharacterized protein</fullName>
    </submittedName>
</protein>
<dbReference type="EMBL" id="BK016055">
    <property type="protein sequence ID" value="DAF91507.1"/>
    <property type="molecule type" value="Genomic_DNA"/>
</dbReference>
<accession>A0A8S5UAQ0</accession>
<sequence>MGRSTEGLPGVMLAGMSTLFAVARIDCQFYSHFDKNQLGDQCGFFLILIVEEKLFLLSQLSLFL</sequence>
<name>A0A8S5UAQ0_9CAUD</name>
<proteinExistence type="predicted"/>